<evidence type="ECO:0000259" key="1">
    <source>
        <dbReference type="PROSITE" id="PS51340"/>
    </source>
</evidence>
<dbReference type="InterPro" id="IPR011037">
    <property type="entry name" value="Pyrv_Knase-like_insert_dom_sf"/>
</dbReference>
<gene>
    <name evidence="2" type="ORF">ACFPJ5_01295</name>
</gene>
<feature type="domain" description="MOSC" evidence="1">
    <location>
        <begin position="1"/>
        <end position="135"/>
    </location>
</feature>
<name>A0ABD5R6C0_9EURY</name>
<protein>
    <submittedName>
        <fullName evidence="2">MOSC domain-containing protein</fullName>
    </submittedName>
</protein>
<proteinExistence type="predicted"/>
<dbReference type="InterPro" id="IPR052716">
    <property type="entry name" value="MOSC_domain"/>
</dbReference>
<dbReference type="RefSeq" id="WP_227229435.1">
    <property type="nucleotide sequence ID" value="NZ_JAJCVJ010000001.1"/>
</dbReference>
<comment type="caution">
    <text evidence="2">The sequence shown here is derived from an EMBL/GenBank/DDBJ whole genome shotgun (WGS) entry which is preliminary data.</text>
</comment>
<dbReference type="Gene3D" id="2.40.33.20">
    <property type="entry name" value="PK beta-barrel domain-like"/>
    <property type="match status" value="1"/>
</dbReference>
<dbReference type="Proteomes" id="UP001596201">
    <property type="component" value="Unassembled WGS sequence"/>
</dbReference>
<dbReference type="SUPFAM" id="SSF50800">
    <property type="entry name" value="PK beta-barrel domain-like"/>
    <property type="match status" value="1"/>
</dbReference>
<dbReference type="PANTHER" id="PTHR36930:SF1">
    <property type="entry name" value="MOSC DOMAIN-CONTAINING PROTEIN"/>
    <property type="match status" value="1"/>
</dbReference>
<dbReference type="InterPro" id="IPR005302">
    <property type="entry name" value="MoCF_Sase_C"/>
</dbReference>
<dbReference type="PANTHER" id="PTHR36930">
    <property type="entry name" value="METAL-SULFUR CLUSTER BIOSYNTHESIS PROTEINS YUAD-RELATED"/>
    <property type="match status" value="1"/>
</dbReference>
<dbReference type="AlphaFoldDB" id="A0ABD5R6C0"/>
<sequence length="155" mass="16453">MESRESVDAVEGGLRGDRYLTGSGYYSPYDVCQVTLIAAEGIETIRAEAGIDLTDGRHRRNLVVRGGDLRDLLDATFRVGGATLRGTRPRPPCVHVERVADEDGVARALGDGRGGICADVLEAGEISVGDGIEIVESDPRSVGRQIAERLGFGGE</sequence>
<keyword evidence="3" id="KW-1185">Reference proteome</keyword>
<organism evidence="2 3">
    <name type="scientific">Salinirubrum litoreum</name>
    <dbReference type="NCBI Taxonomy" id="1126234"/>
    <lineage>
        <taxon>Archaea</taxon>
        <taxon>Methanobacteriati</taxon>
        <taxon>Methanobacteriota</taxon>
        <taxon>Stenosarchaea group</taxon>
        <taxon>Halobacteria</taxon>
        <taxon>Halobacteriales</taxon>
        <taxon>Haloferacaceae</taxon>
        <taxon>Salinirubrum</taxon>
    </lineage>
</organism>
<dbReference type="PROSITE" id="PS51340">
    <property type="entry name" value="MOSC"/>
    <property type="match status" value="1"/>
</dbReference>
<accession>A0ABD5R6C0</accession>
<reference evidence="2 3" key="1">
    <citation type="journal article" date="2019" name="Int. J. Syst. Evol. Microbiol.">
        <title>The Global Catalogue of Microorganisms (GCM) 10K type strain sequencing project: providing services to taxonomists for standard genome sequencing and annotation.</title>
        <authorList>
            <consortium name="The Broad Institute Genomics Platform"/>
            <consortium name="The Broad Institute Genome Sequencing Center for Infectious Disease"/>
            <person name="Wu L."/>
            <person name="Ma J."/>
        </authorList>
    </citation>
    <scope>NUCLEOTIDE SEQUENCE [LARGE SCALE GENOMIC DNA]</scope>
    <source>
        <strain evidence="2 3">CGMCC 1.12237</strain>
    </source>
</reference>
<evidence type="ECO:0000313" key="2">
    <source>
        <dbReference type="EMBL" id="MFC5365556.1"/>
    </source>
</evidence>
<evidence type="ECO:0000313" key="3">
    <source>
        <dbReference type="Proteomes" id="UP001596201"/>
    </source>
</evidence>
<dbReference type="EMBL" id="JBHSKX010000001">
    <property type="protein sequence ID" value="MFC5365556.1"/>
    <property type="molecule type" value="Genomic_DNA"/>
</dbReference>
<dbReference type="Pfam" id="PF03473">
    <property type="entry name" value="MOSC"/>
    <property type="match status" value="1"/>
</dbReference>